<dbReference type="InterPro" id="IPR013097">
    <property type="entry name" value="Dabb"/>
</dbReference>
<feature type="domain" description="Stress-response A/B barrel" evidence="2">
    <location>
        <begin position="3"/>
        <end position="105"/>
    </location>
</feature>
<evidence type="ECO:0000313" key="4">
    <source>
        <dbReference type="Proteomes" id="UP000295083"/>
    </source>
</evidence>
<dbReference type="PANTHER" id="PTHR33178:SF10">
    <property type="entry name" value="STRESS-RESPONSE A_B BARREL DOMAIN-CONTAINING PROTEIN"/>
    <property type="match status" value="1"/>
</dbReference>
<protein>
    <recommendedName>
        <fullName evidence="2">Stress-response A/B barrel domain-containing protein</fullName>
    </recommendedName>
</protein>
<evidence type="ECO:0000259" key="2">
    <source>
        <dbReference type="PROSITE" id="PS51502"/>
    </source>
</evidence>
<evidence type="ECO:0000313" key="3">
    <source>
        <dbReference type="EMBL" id="TDZ13920.1"/>
    </source>
</evidence>
<keyword evidence="4" id="KW-1185">Reference proteome</keyword>
<name>A0A4R8PMU6_9PEZI</name>
<dbReference type="EMBL" id="QAPG01010709">
    <property type="protein sequence ID" value="TDZ13920.1"/>
    <property type="molecule type" value="Genomic_DNA"/>
</dbReference>
<reference evidence="3 4" key="1">
    <citation type="submission" date="2018-11" db="EMBL/GenBank/DDBJ databases">
        <title>Genome sequence and assembly of Colletotrichum spinosum.</title>
        <authorList>
            <person name="Gan P."/>
            <person name="Shirasu K."/>
        </authorList>
    </citation>
    <scope>NUCLEOTIDE SEQUENCE [LARGE SCALE GENOMIC DNA]</scope>
    <source>
        <strain evidence="3 4">CBS 515.97</strain>
    </source>
</reference>
<dbReference type="SUPFAM" id="SSF54909">
    <property type="entry name" value="Dimeric alpha+beta barrel"/>
    <property type="match status" value="1"/>
</dbReference>
<dbReference type="InterPro" id="IPR011008">
    <property type="entry name" value="Dimeric_a/b-barrel"/>
</dbReference>
<dbReference type="InterPro" id="IPR044662">
    <property type="entry name" value="HS1/DABB1-like"/>
</dbReference>
<dbReference type="PANTHER" id="PTHR33178">
    <property type="match status" value="1"/>
</dbReference>
<comment type="caution">
    <text evidence="3">The sequence shown here is derived from an EMBL/GenBank/DDBJ whole genome shotgun (WGS) entry which is preliminary data.</text>
</comment>
<organism evidence="3 4">
    <name type="scientific">Colletotrichum spinosum</name>
    <dbReference type="NCBI Taxonomy" id="1347390"/>
    <lineage>
        <taxon>Eukaryota</taxon>
        <taxon>Fungi</taxon>
        <taxon>Dikarya</taxon>
        <taxon>Ascomycota</taxon>
        <taxon>Pezizomycotina</taxon>
        <taxon>Sordariomycetes</taxon>
        <taxon>Hypocreomycetidae</taxon>
        <taxon>Glomerellales</taxon>
        <taxon>Glomerellaceae</taxon>
        <taxon>Colletotrichum</taxon>
        <taxon>Colletotrichum orbiculare species complex</taxon>
    </lineage>
</organism>
<sequence>MTIIHIVQFQFKALVPQEEVKAICDAMVGLKEKCIHPTSQQPYVKSMVGGLENSPEGLQDGITHVFVAEFESAEDREYYLHKDPAHLAFVQEAGKVALKVRVVDFTPGAF</sequence>
<evidence type="ECO:0000256" key="1">
    <source>
        <dbReference type="ARBA" id="ARBA00011738"/>
    </source>
</evidence>
<accession>A0A4R8PMU6</accession>
<comment type="subunit">
    <text evidence="1">Homodimer.</text>
</comment>
<proteinExistence type="predicted"/>
<dbReference type="Pfam" id="PF07876">
    <property type="entry name" value="Dabb"/>
    <property type="match status" value="1"/>
</dbReference>
<dbReference type="Proteomes" id="UP000295083">
    <property type="component" value="Unassembled WGS sequence"/>
</dbReference>
<gene>
    <name evidence="3" type="ORF">C8035_v002991</name>
</gene>
<dbReference type="SMART" id="SM00886">
    <property type="entry name" value="Dabb"/>
    <property type="match status" value="1"/>
</dbReference>
<dbReference type="PROSITE" id="PS51502">
    <property type="entry name" value="S_R_A_B_BARREL"/>
    <property type="match status" value="1"/>
</dbReference>
<dbReference type="AlphaFoldDB" id="A0A4R8PMU6"/>
<dbReference type="Gene3D" id="3.30.70.100">
    <property type="match status" value="1"/>
</dbReference>